<organism evidence="1 2">
    <name type="scientific">Nocardia otitidiscaviarum</name>
    <dbReference type="NCBI Taxonomy" id="1823"/>
    <lineage>
        <taxon>Bacteria</taxon>
        <taxon>Bacillati</taxon>
        <taxon>Actinomycetota</taxon>
        <taxon>Actinomycetes</taxon>
        <taxon>Mycobacteriales</taxon>
        <taxon>Nocardiaceae</taxon>
        <taxon>Nocardia</taxon>
    </lineage>
</organism>
<accession>A0A516NLI3</accession>
<dbReference type="Proteomes" id="UP000317039">
    <property type="component" value="Chromosome"/>
</dbReference>
<evidence type="ECO:0000313" key="2">
    <source>
        <dbReference type="Proteomes" id="UP000317039"/>
    </source>
</evidence>
<sequence length="160" mass="17856">MRSQFDGRQSLWGMAVHEELQPRELSTSDSLRLLSGIRFGRVVFSRYALPTIRPVNHVVDGGMIVIHANPGTTLSADRQVVAYEADTIDQATQYGWCVIVTGTAEEVTDSGDLARYRRLLPTTLPGPRHRIVRIRPDFVTGVEYVPAALLPEDARPTEDR</sequence>
<dbReference type="InterPro" id="IPR024747">
    <property type="entry name" value="Pyridox_Oxase-rel"/>
</dbReference>
<dbReference type="InterPro" id="IPR012349">
    <property type="entry name" value="Split_barrel_FMN-bd"/>
</dbReference>
<dbReference type="Gene3D" id="2.30.110.10">
    <property type="entry name" value="Electron Transport, Fmn-binding Protein, Chain A"/>
    <property type="match status" value="1"/>
</dbReference>
<proteinExistence type="predicted"/>
<name>A0A516NLI3_9NOCA</name>
<dbReference type="Pfam" id="PF12900">
    <property type="entry name" value="Pyridox_ox_2"/>
    <property type="match status" value="1"/>
</dbReference>
<reference evidence="1 2" key="1">
    <citation type="submission" date="2019-07" db="EMBL/GenBank/DDBJ databases">
        <title>Complete Genome Sequence and Methylome Analysis of Nocardia otitidis-caviarum NEB252.</title>
        <authorList>
            <person name="Fomenkov A."/>
            <person name="Anton B.P."/>
            <person name="Vincze T."/>
            <person name="Roberts R.J."/>
        </authorList>
    </citation>
    <scope>NUCLEOTIDE SEQUENCE [LARGE SCALE GENOMIC DNA]</scope>
    <source>
        <strain evidence="1 2">NEB252</strain>
    </source>
</reference>
<evidence type="ECO:0000313" key="1">
    <source>
        <dbReference type="EMBL" id="QDP79747.1"/>
    </source>
</evidence>
<dbReference type="SUPFAM" id="SSF50475">
    <property type="entry name" value="FMN-binding split barrel"/>
    <property type="match status" value="1"/>
</dbReference>
<dbReference type="AlphaFoldDB" id="A0A516NLI3"/>
<gene>
    <name evidence="1" type="ORF">FOH10_14525</name>
</gene>
<dbReference type="EMBL" id="CP041695">
    <property type="protein sequence ID" value="QDP79747.1"/>
    <property type="molecule type" value="Genomic_DNA"/>
</dbReference>
<dbReference type="KEGG" id="nod:FOH10_14525"/>
<dbReference type="OrthoDB" id="3212118at2"/>
<protein>
    <submittedName>
        <fullName evidence="1">Pyridoxamine 5'-phosphate oxidase family protein</fullName>
    </submittedName>
</protein>